<keyword evidence="1" id="KW-0472">Membrane</keyword>
<protein>
    <recommendedName>
        <fullName evidence="5">CcmD family protein</fullName>
    </recommendedName>
</protein>
<feature type="chain" id="PRO_5011588774" description="CcmD family protein" evidence="2">
    <location>
        <begin position="21"/>
        <end position="86"/>
    </location>
</feature>
<feature type="transmembrane region" description="Helical" evidence="1">
    <location>
        <begin position="49"/>
        <end position="69"/>
    </location>
</feature>
<feature type="signal peptide" evidence="2">
    <location>
        <begin position="1"/>
        <end position="20"/>
    </location>
</feature>
<evidence type="ECO:0008006" key="5">
    <source>
        <dbReference type="Google" id="ProtNLM"/>
    </source>
</evidence>
<sequence>MNMKKFIVTFLLFLSLSVFAQDGQYTITEDDYNNTSIEMADTLRSNGKIYVVVGVVMIIFAGVITYMVLIDRKISKLEKEVFSEKG</sequence>
<dbReference type="Proteomes" id="UP000199437">
    <property type="component" value="Unassembled WGS sequence"/>
</dbReference>
<dbReference type="Pfam" id="PF20077">
    <property type="entry name" value="CcmD_alt"/>
    <property type="match status" value="1"/>
</dbReference>
<keyword evidence="4" id="KW-1185">Reference proteome</keyword>
<evidence type="ECO:0000256" key="2">
    <source>
        <dbReference type="SAM" id="SignalP"/>
    </source>
</evidence>
<accession>A0A1I0N515</accession>
<dbReference type="STRING" id="1267423.SAMN05216290_0935"/>
<dbReference type="AlphaFoldDB" id="A0A1I0N515"/>
<name>A0A1I0N515_9BACT</name>
<evidence type="ECO:0000313" key="3">
    <source>
        <dbReference type="EMBL" id="SEV96156.1"/>
    </source>
</evidence>
<keyword evidence="2" id="KW-0732">Signal</keyword>
<proteinExistence type="predicted"/>
<keyword evidence="1" id="KW-1133">Transmembrane helix</keyword>
<organism evidence="3 4">
    <name type="scientific">Roseivirga pacifica</name>
    <dbReference type="NCBI Taxonomy" id="1267423"/>
    <lineage>
        <taxon>Bacteria</taxon>
        <taxon>Pseudomonadati</taxon>
        <taxon>Bacteroidota</taxon>
        <taxon>Cytophagia</taxon>
        <taxon>Cytophagales</taxon>
        <taxon>Roseivirgaceae</taxon>
        <taxon>Roseivirga</taxon>
    </lineage>
</organism>
<dbReference type="EMBL" id="FOIR01000001">
    <property type="protein sequence ID" value="SEV96156.1"/>
    <property type="molecule type" value="Genomic_DNA"/>
</dbReference>
<evidence type="ECO:0000256" key="1">
    <source>
        <dbReference type="SAM" id="Phobius"/>
    </source>
</evidence>
<evidence type="ECO:0000313" key="4">
    <source>
        <dbReference type="Proteomes" id="UP000199437"/>
    </source>
</evidence>
<gene>
    <name evidence="3" type="ORF">SAMN05216290_0935</name>
</gene>
<keyword evidence="1" id="KW-0812">Transmembrane</keyword>
<reference evidence="4" key="1">
    <citation type="submission" date="2016-10" db="EMBL/GenBank/DDBJ databases">
        <authorList>
            <person name="Varghese N."/>
            <person name="Submissions S."/>
        </authorList>
    </citation>
    <scope>NUCLEOTIDE SEQUENCE [LARGE SCALE GENOMIC DNA]</scope>
    <source>
        <strain evidence="4">CGMCC 1.12402</strain>
    </source>
</reference>